<dbReference type="AlphaFoldDB" id="A0A7J7MDA0"/>
<dbReference type="Gene3D" id="3.30.559.10">
    <property type="entry name" value="Chloramphenicol acetyltransferase-like domain"/>
    <property type="match status" value="2"/>
</dbReference>
<dbReference type="InterPro" id="IPR051504">
    <property type="entry name" value="Plant_metabolite_acyltrans"/>
</dbReference>
<accession>A0A7J7MDA0</accession>
<keyword evidence="1" id="KW-0808">Transferase</keyword>
<dbReference type="GO" id="GO:0016747">
    <property type="term" value="F:acyltransferase activity, transferring groups other than amino-acyl groups"/>
    <property type="evidence" value="ECO:0007669"/>
    <property type="project" value="UniProtKB-ARBA"/>
</dbReference>
<keyword evidence="4" id="KW-1185">Reference proteome</keyword>
<name>A0A7J7MDA0_9MAGN</name>
<reference evidence="3 4" key="1">
    <citation type="journal article" date="2020" name="IScience">
        <title>Genome Sequencing of the Endangered Kingdonia uniflora (Circaeasteraceae, Ranunculales) Reveals Potential Mechanisms of Evolutionary Specialization.</title>
        <authorList>
            <person name="Sun Y."/>
            <person name="Deng T."/>
            <person name="Zhang A."/>
            <person name="Moore M.J."/>
            <person name="Landis J.B."/>
            <person name="Lin N."/>
            <person name="Zhang H."/>
            <person name="Zhang X."/>
            <person name="Huang J."/>
            <person name="Zhang X."/>
            <person name="Sun H."/>
            <person name="Wang H."/>
        </authorList>
    </citation>
    <scope>NUCLEOTIDE SEQUENCE [LARGE SCALE GENOMIC DNA]</scope>
    <source>
        <strain evidence="3">TB1705</strain>
        <tissue evidence="3">Leaf</tissue>
    </source>
</reference>
<proteinExistence type="predicted"/>
<evidence type="ECO:0000313" key="4">
    <source>
        <dbReference type="Proteomes" id="UP000541444"/>
    </source>
</evidence>
<dbReference type="Pfam" id="PF02458">
    <property type="entry name" value="Transferase"/>
    <property type="match status" value="1"/>
</dbReference>
<evidence type="ECO:0000256" key="2">
    <source>
        <dbReference type="ARBA" id="ARBA00023315"/>
    </source>
</evidence>
<dbReference type="InterPro" id="IPR023213">
    <property type="entry name" value="CAT-like_dom_sf"/>
</dbReference>
<comment type="caution">
    <text evidence="3">The sequence shown here is derived from an EMBL/GenBank/DDBJ whole genome shotgun (WGS) entry which is preliminary data.</text>
</comment>
<evidence type="ECO:0000256" key="1">
    <source>
        <dbReference type="ARBA" id="ARBA00022679"/>
    </source>
</evidence>
<evidence type="ECO:0000313" key="3">
    <source>
        <dbReference type="EMBL" id="KAF6152899.1"/>
    </source>
</evidence>
<organism evidence="3 4">
    <name type="scientific">Kingdonia uniflora</name>
    <dbReference type="NCBI Taxonomy" id="39325"/>
    <lineage>
        <taxon>Eukaryota</taxon>
        <taxon>Viridiplantae</taxon>
        <taxon>Streptophyta</taxon>
        <taxon>Embryophyta</taxon>
        <taxon>Tracheophyta</taxon>
        <taxon>Spermatophyta</taxon>
        <taxon>Magnoliopsida</taxon>
        <taxon>Ranunculales</taxon>
        <taxon>Circaeasteraceae</taxon>
        <taxon>Kingdonia</taxon>
    </lineage>
</organism>
<protein>
    <submittedName>
        <fullName evidence="3">Uncharacterized protein</fullName>
    </submittedName>
</protein>
<dbReference type="OrthoDB" id="1862401at2759"/>
<dbReference type="Proteomes" id="UP000541444">
    <property type="component" value="Unassembled WGS sequence"/>
</dbReference>
<sequence>MDQPHTVKVLEQCRVSPPPGSVPQTSLPLTFLDLPLLCMYPAQFLYFYELKVSKTHFMYSIIPDMKHSLSLTLQHFFPFAGNVIWSPQSIKPEIIYVDGDSIPFTTAESNFNFKHLCGNYPRDVNELTPLAAPLLPVSTAARPLLALQVTLFPDSGISVGLSFCHLVADGKAGTHFIRVWASVCSSLSGDTSLLSHSLPYFDRTTIIDPYGIEMSILNDLKNINITQKSFTLNCLPTDPSNKVVATFIMDSAKIEKLKKWVLTRILEKNKKEPLFKLTTLVVTSAYIWVCLVKALEGIDPLNNLREHFLLPLDVRTRLDPALPETYLGNGLVFSFTSLQKNDLLGEDGLVMAAEAIAKANPKTVKTVLNGAGNVLSNLFSAGSERLFVISGSPRMNVYDVNFGFGKPKKVEIISSTSTGSVTMVELGGAAEGGFEIGIALVKHEMNAFASLFDDTLKTEKYFVHSSRL</sequence>
<keyword evidence="2" id="KW-0012">Acyltransferase</keyword>
<dbReference type="PANTHER" id="PTHR31625">
    <property type="match status" value="1"/>
</dbReference>
<gene>
    <name evidence="3" type="ORF">GIB67_033470</name>
</gene>
<dbReference type="EMBL" id="JACGCM010001595">
    <property type="protein sequence ID" value="KAF6152899.1"/>
    <property type="molecule type" value="Genomic_DNA"/>
</dbReference>